<name>A0ABU7WWB9_9ACTN</name>
<comment type="caution">
    <text evidence="1">The sequence shown here is derived from an EMBL/GenBank/DDBJ whole genome shotgun (WGS) entry which is preliminary data.</text>
</comment>
<accession>A0ABU7WWB9</accession>
<dbReference type="Proteomes" id="UP001348265">
    <property type="component" value="Unassembled WGS sequence"/>
</dbReference>
<dbReference type="RefSeq" id="WP_031001482.1">
    <property type="nucleotide sequence ID" value="NZ_JAVFKM010000008.1"/>
</dbReference>
<evidence type="ECO:0000313" key="1">
    <source>
        <dbReference type="EMBL" id="MEF3115085.1"/>
    </source>
</evidence>
<keyword evidence="2" id="KW-1185">Reference proteome</keyword>
<dbReference type="EMBL" id="JAVFKM010000008">
    <property type="protein sequence ID" value="MEF3115085.1"/>
    <property type="molecule type" value="Genomic_DNA"/>
</dbReference>
<sequence>MPRTDRSAGPRPAGVLRSLLRPVVRALVMYGWLWLPGVPPQEYYGATWPYGREDPAQPVRAGESSTADLSGP</sequence>
<reference evidence="1 2" key="1">
    <citation type="submission" date="2023-08" db="EMBL/GenBank/DDBJ databases">
        <authorList>
            <person name="Sharma P."/>
            <person name="Verma V."/>
            <person name="Mohan M.K."/>
            <person name="Dubey A.K."/>
        </authorList>
    </citation>
    <scope>NUCLEOTIDE SEQUENCE [LARGE SCALE GENOMIC DNA]</scope>
    <source>
        <strain evidence="1 2">ADP4</strain>
    </source>
</reference>
<protein>
    <submittedName>
        <fullName evidence="1">Uncharacterized protein</fullName>
    </submittedName>
</protein>
<proteinExistence type="predicted"/>
<organism evidence="1 2">
    <name type="scientific">Streptomyces chrestomyceticus</name>
    <dbReference type="NCBI Taxonomy" id="68185"/>
    <lineage>
        <taxon>Bacteria</taxon>
        <taxon>Bacillati</taxon>
        <taxon>Actinomycetota</taxon>
        <taxon>Actinomycetes</taxon>
        <taxon>Kitasatosporales</taxon>
        <taxon>Streptomycetaceae</taxon>
        <taxon>Streptomyces</taxon>
    </lineage>
</organism>
<evidence type="ECO:0000313" key="2">
    <source>
        <dbReference type="Proteomes" id="UP001348265"/>
    </source>
</evidence>
<gene>
    <name evidence="1" type="ORF">RB636_18105</name>
</gene>